<dbReference type="Proteomes" id="UP000003465">
    <property type="component" value="Unassembled WGS sequence"/>
</dbReference>
<evidence type="ECO:0000313" key="1">
    <source>
        <dbReference type="EMBL" id="EGH26653.1"/>
    </source>
</evidence>
<feature type="non-terminal residue" evidence="1">
    <location>
        <position position="1"/>
    </location>
</feature>
<protein>
    <submittedName>
        <fullName evidence="1">Uncharacterized protein</fullName>
    </submittedName>
</protein>
<gene>
    <name evidence="1" type="ORF">PSYMO_36408</name>
</gene>
<comment type="caution">
    <text evidence="1">The sequence shown here is derived from an EMBL/GenBank/DDBJ whole genome shotgun (WGS) entry which is preliminary data.</text>
</comment>
<proteinExistence type="predicted"/>
<dbReference type="AlphaFoldDB" id="A0A656GLF2"/>
<evidence type="ECO:0000313" key="2">
    <source>
        <dbReference type="Proteomes" id="UP000003465"/>
    </source>
</evidence>
<reference evidence="1 2" key="1">
    <citation type="journal article" date="2011" name="PLoS Pathog.">
        <title>Dynamic evolution of pathogenicity revealed by sequencing and comparative genomics of 19 Pseudomonas syringae isolates.</title>
        <authorList>
            <person name="Baltrus D.A."/>
            <person name="Nishimura M.T."/>
            <person name="Romanchuk A."/>
            <person name="Chang J.H."/>
            <person name="Mukhtar M.S."/>
            <person name="Cherkis K."/>
            <person name="Roach J."/>
            <person name="Grant S.R."/>
            <person name="Jones C.D."/>
            <person name="Dangl J.L."/>
        </authorList>
    </citation>
    <scope>NUCLEOTIDE SEQUENCE [LARGE SCALE GENOMIC DNA]</scope>
    <source>
        <strain evidence="1 2">301020</strain>
    </source>
</reference>
<feature type="non-terminal residue" evidence="1">
    <location>
        <position position="44"/>
    </location>
</feature>
<name>A0A656GLF2_PSEA0</name>
<accession>A0A656GLF2</accession>
<dbReference type="EMBL" id="AEAG01002641">
    <property type="protein sequence ID" value="EGH26653.1"/>
    <property type="molecule type" value="Genomic_DNA"/>
</dbReference>
<sequence>RSINKNNRQVFAGKRQAEKRLNAGFLEDASRRRFVMRSVTHGIP</sequence>
<organism evidence="1 2">
    <name type="scientific">Pseudomonas amygdali pv. mori str. 301020</name>
    <dbReference type="NCBI Taxonomy" id="629261"/>
    <lineage>
        <taxon>Bacteria</taxon>
        <taxon>Pseudomonadati</taxon>
        <taxon>Pseudomonadota</taxon>
        <taxon>Gammaproteobacteria</taxon>
        <taxon>Pseudomonadales</taxon>
        <taxon>Pseudomonadaceae</taxon>
        <taxon>Pseudomonas</taxon>
        <taxon>Pseudomonas amygdali</taxon>
    </lineage>
</organism>